<dbReference type="OrthoDB" id="5175656at2759"/>
<evidence type="ECO:0000313" key="6">
    <source>
        <dbReference type="EMBL" id="TDH66094.1"/>
    </source>
</evidence>
<feature type="compositionally biased region" description="Pro residues" evidence="2">
    <location>
        <begin position="217"/>
        <end position="228"/>
    </location>
</feature>
<dbReference type="Pfam" id="PF03577">
    <property type="entry name" value="Peptidase_C69"/>
    <property type="match status" value="1"/>
</dbReference>
<evidence type="ECO:0000313" key="7">
    <source>
        <dbReference type="EMBL" id="TDH66100.1"/>
    </source>
</evidence>
<dbReference type="InterPro" id="IPR004302">
    <property type="entry name" value="Cellulose/chitin-bd_N"/>
</dbReference>
<dbReference type="EMBL" id="SHOA02000018">
    <property type="protein sequence ID" value="TDH66094.1"/>
    <property type="molecule type" value="Genomic_DNA"/>
</dbReference>
<feature type="domain" description="Chitin-binding type-4" evidence="5">
    <location>
        <begin position="58"/>
        <end position="190"/>
    </location>
</feature>
<name>A0A976FGL9_BRELC</name>
<dbReference type="GO" id="GO:0070004">
    <property type="term" value="F:cysteine-type exopeptidase activity"/>
    <property type="evidence" value="ECO:0007669"/>
    <property type="project" value="InterPro"/>
</dbReference>
<organism evidence="6 8">
    <name type="scientific">Bremia lactucae</name>
    <name type="common">Lettuce downy mildew</name>
    <dbReference type="NCBI Taxonomy" id="4779"/>
    <lineage>
        <taxon>Eukaryota</taxon>
        <taxon>Sar</taxon>
        <taxon>Stramenopiles</taxon>
        <taxon>Oomycota</taxon>
        <taxon>Peronosporomycetes</taxon>
        <taxon>Peronosporales</taxon>
        <taxon>Peronosporaceae</taxon>
        <taxon>Bremia</taxon>
    </lineage>
</organism>
<dbReference type="Pfam" id="PF03067">
    <property type="entry name" value="LPMO_10"/>
    <property type="match status" value="1"/>
</dbReference>
<feature type="signal peptide" evidence="4">
    <location>
        <begin position="1"/>
        <end position="21"/>
    </location>
</feature>
<evidence type="ECO:0000256" key="2">
    <source>
        <dbReference type="SAM" id="MobiDB-lite"/>
    </source>
</evidence>
<feature type="chain" id="PRO_5038278307" description="Chitin-binding type-4 domain-containing protein" evidence="4">
    <location>
        <begin position="22"/>
        <end position="900"/>
    </location>
</feature>
<dbReference type="InterPro" id="IPR005322">
    <property type="entry name" value="Peptidase_C69"/>
</dbReference>
<dbReference type="RefSeq" id="XP_067815593.1">
    <property type="nucleotide sequence ID" value="XM_067965424.1"/>
</dbReference>
<evidence type="ECO:0000256" key="3">
    <source>
        <dbReference type="SAM" id="Phobius"/>
    </source>
</evidence>
<evidence type="ECO:0000313" key="8">
    <source>
        <dbReference type="Proteomes" id="UP000294530"/>
    </source>
</evidence>
<keyword evidence="3" id="KW-0812">Transmembrane</keyword>
<dbReference type="PANTHER" id="PTHR12994:SF17">
    <property type="entry name" value="LD30995P"/>
    <property type="match status" value="1"/>
</dbReference>
<dbReference type="GO" id="GO:0006508">
    <property type="term" value="P:proteolysis"/>
    <property type="evidence" value="ECO:0007669"/>
    <property type="project" value="InterPro"/>
</dbReference>
<gene>
    <name evidence="6" type="ORF">CCR75_007363</name>
    <name evidence="7" type="ORF">CCR75_007365</name>
</gene>
<dbReference type="AlphaFoldDB" id="A0A976FGL9"/>
<dbReference type="Gene3D" id="2.70.50.70">
    <property type="match status" value="1"/>
</dbReference>
<evidence type="ECO:0000256" key="1">
    <source>
        <dbReference type="ARBA" id="ARBA00005705"/>
    </source>
</evidence>
<comment type="caution">
    <text evidence="6">The sequence shown here is derived from an EMBL/GenBank/DDBJ whole genome shotgun (WGS) entry which is preliminary data.</text>
</comment>
<feature type="region of interest" description="Disordered" evidence="2">
    <location>
        <begin position="194"/>
        <end position="232"/>
    </location>
</feature>
<comment type="similarity">
    <text evidence="1">Belongs to the peptidase C69 family. Secernin subfamily.</text>
</comment>
<dbReference type="KEGG" id="blac:94351095"/>
<dbReference type="PANTHER" id="PTHR12994">
    <property type="entry name" value="SECERNIN"/>
    <property type="match status" value="1"/>
</dbReference>
<evidence type="ECO:0000259" key="5">
    <source>
        <dbReference type="Pfam" id="PF03067"/>
    </source>
</evidence>
<keyword evidence="8" id="KW-1185">Reference proteome</keyword>
<keyword evidence="3" id="KW-0472">Membrane</keyword>
<dbReference type="Proteomes" id="UP000294530">
    <property type="component" value="Unassembled WGS sequence"/>
</dbReference>
<evidence type="ECO:0000256" key="4">
    <source>
        <dbReference type="SAM" id="SignalP"/>
    </source>
</evidence>
<reference evidence="6" key="2">
    <citation type="submission" date="2021-07" db="EMBL/GenBank/DDBJ databases">
        <authorList>
            <person name="Fletcher K."/>
        </authorList>
    </citation>
    <scope>NUCLEOTIDE SEQUENCE</scope>
    <source>
        <strain evidence="6">SF5</strain>
    </source>
</reference>
<sequence>MPSIFAIFAATAALIFAKVDGHGKMTCPVIRSVTKLFRESCGALINIGDEQLTIAPLENLAGFKQADFPPSPTFNLMNGCRGTVYEKGNNVTNLKAGKPFDFKYWIQAPHPGYMRLSVVKPTTDSKGIINYKVYKEVMKLDSFATNGGDQSAPATMPADVTECAEPGECVLQMYWHSDRDSQTYASCADITVTGGSGGKPSKPATPAKSVKQAKPAPSTPPSPTPAPAPAAVKANPSISVTQSEVGADAEHTAVAFVLTSWPQNQVDACTAIGVTKGASVDGSTLIAHTDDAGDGAADLRLVRVPAQDHALGSKRAIYNFNGGYPRVVARDRGIQYQPVIDLESGKSQEYSKPMGFIPQVEHTYAYFDQDYGMMNEEQLSIGESTCGAKTVGWPLDVPEGNNLFGIAELTKIALERCATARCAIDMMGSLSEEFGFFSEDSGDMASPDFGDSAEALLIGDKLGEVWVFHVMTGKDHSGAVWVAQRVPDGHVTVVANAFTIREIDLSQPDWYMASSNVISLAEEMNWWNRTSGQAFDFTAAYGFADKDAVGPLYTGRRVWRVFDVLAPSLHLDARLGSFSQFATYPFSVKPDHVIETFEIMDLLRDHYEDTRYDMTKGLAAGPFGSPVRWSGDSGGVVGGWERPISMYRTLFAIVLQSRSHVGPDAIGGVAWYAQSAPHGSVFVPFSCTQDSVPQSYLLGRQSQFHPQSAWWAFNFVNNWSLLRYNAMSIDIHEKIRALQKSAFLLRNKIETEGQNVHNETQLVASIEKQSNDFAEHVITQWWQLAWTLVSKYSDGYMTTGEAPDQQASIGYPTWWLQASEFASWPGDSFLPDMRIREKLVIDSETAQGFLRRTATFDKVIVGIQSYPLAIAWVILGTALIVTVVVYAKREKSRTGYHILE</sequence>
<keyword evidence="4" id="KW-0732">Signal</keyword>
<proteinExistence type="inferred from homology"/>
<reference evidence="6 8" key="1">
    <citation type="journal article" date="2021" name="Genome Biol.">
        <title>AFLAP: assembly-free linkage analysis pipeline using k-mers from genome sequencing data.</title>
        <authorList>
            <person name="Fletcher K."/>
            <person name="Zhang L."/>
            <person name="Gil J."/>
            <person name="Han R."/>
            <person name="Cavanaugh K."/>
            <person name="Michelmore R."/>
        </authorList>
    </citation>
    <scope>NUCLEOTIDE SEQUENCE [LARGE SCALE GENOMIC DNA]</scope>
    <source>
        <strain evidence="6 8">SF5</strain>
    </source>
</reference>
<dbReference type="GO" id="GO:0016805">
    <property type="term" value="F:dipeptidase activity"/>
    <property type="evidence" value="ECO:0007669"/>
    <property type="project" value="InterPro"/>
</dbReference>
<keyword evidence="3" id="KW-1133">Transmembrane helix</keyword>
<accession>A0A976FGL9</accession>
<dbReference type="GeneID" id="94351095"/>
<protein>
    <recommendedName>
        <fullName evidence="5">Chitin-binding type-4 domain-containing protein</fullName>
    </recommendedName>
</protein>
<feature type="transmembrane region" description="Helical" evidence="3">
    <location>
        <begin position="866"/>
        <end position="887"/>
    </location>
</feature>
<dbReference type="EMBL" id="SHOA02000018">
    <property type="protein sequence ID" value="TDH66100.1"/>
    <property type="molecule type" value="Genomic_DNA"/>
</dbReference>